<dbReference type="PANTHER" id="PTHR47976">
    <property type="entry name" value="G-TYPE LECTIN S-RECEPTOR-LIKE SERINE/THREONINE-PROTEIN KINASE SD2-5"/>
    <property type="match status" value="1"/>
</dbReference>
<evidence type="ECO:0000256" key="9">
    <source>
        <dbReference type="ARBA" id="ARBA00047899"/>
    </source>
</evidence>
<gene>
    <name evidence="15" type="ORF">C2845_PM16G03660</name>
</gene>
<evidence type="ECO:0000256" key="12">
    <source>
        <dbReference type="RuleBase" id="RU000304"/>
    </source>
</evidence>
<keyword evidence="7" id="KW-0418">Kinase</keyword>
<dbReference type="EC" id="2.7.11.1" evidence="1"/>
<keyword evidence="13" id="KW-0472">Membrane</keyword>
<evidence type="ECO:0000256" key="4">
    <source>
        <dbReference type="ARBA" id="ARBA00022729"/>
    </source>
</evidence>
<comment type="catalytic activity">
    <reaction evidence="9">
        <text>L-threonyl-[protein] + ATP = O-phospho-L-threonyl-[protein] + ADP + H(+)</text>
        <dbReference type="Rhea" id="RHEA:46608"/>
        <dbReference type="Rhea" id="RHEA-COMP:11060"/>
        <dbReference type="Rhea" id="RHEA-COMP:11605"/>
        <dbReference type="ChEBI" id="CHEBI:15378"/>
        <dbReference type="ChEBI" id="CHEBI:30013"/>
        <dbReference type="ChEBI" id="CHEBI:30616"/>
        <dbReference type="ChEBI" id="CHEBI:61977"/>
        <dbReference type="ChEBI" id="CHEBI:456216"/>
        <dbReference type="EC" id="2.7.11.1"/>
    </reaction>
</comment>
<dbReference type="PANTHER" id="PTHR47976:SF30">
    <property type="entry name" value="RECEPTOR-LIKE SERINE_THREONINE-PROTEIN KINASE"/>
    <property type="match status" value="1"/>
</dbReference>
<evidence type="ECO:0000256" key="6">
    <source>
        <dbReference type="ARBA" id="ARBA00022741"/>
    </source>
</evidence>
<name>A0A3L6Q0Z3_PANMI</name>
<comment type="similarity">
    <text evidence="12">Belongs to the protein kinase superfamily.</text>
</comment>
<dbReference type="InterPro" id="IPR017441">
    <property type="entry name" value="Protein_kinase_ATP_BS"/>
</dbReference>
<dbReference type="GO" id="GO:0004674">
    <property type="term" value="F:protein serine/threonine kinase activity"/>
    <property type="evidence" value="ECO:0007669"/>
    <property type="project" value="UniProtKB-KW"/>
</dbReference>
<keyword evidence="16" id="KW-1185">Reference proteome</keyword>
<keyword evidence="13" id="KW-1133">Transmembrane helix</keyword>
<evidence type="ECO:0000256" key="5">
    <source>
        <dbReference type="ARBA" id="ARBA00022734"/>
    </source>
</evidence>
<keyword evidence="3" id="KW-0808">Transferase</keyword>
<feature type="transmembrane region" description="Helical" evidence="13">
    <location>
        <begin position="152"/>
        <end position="176"/>
    </location>
</feature>
<dbReference type="PROSITE" id="PS50011">
    <property type="entry name" value="PROTEIN_KINASE_DOM"/>
    <property type="match status" value="1"/>
</dbReference>
<dbReference type="OrthoDB" id="614891at2759"/>
<keyword evidence="8 11" id="KW-0067">ATP-binding</keyword>
<evidence type="ECO:0000256" key="3">
    <source>
        <dbReference type="ARBA" id="ARBA00022679"/>
    </source>
</evidence>
<dbReference type="FunFam" id="3.30.200.20:FF:000178">
    <property type="entry name" value="serine/threonine-protein kinase PBS1-like"/>
    <property type="match status" value="1"/>
</dbReference>
<feature type="binding site" evidence="11">
    <location>
        <position position="238"/>
    </location>
    <ligand>
        <name>ATP</name>
        <dbReference type="ChEBI" id="CHEBI:30616"/>
    </ligand>
</feature>
<protein>
    <recommendedName>
        <fullName evidence="1">non-specific serine/threonine protein kinase</fullName>
        <ecNumber evidence="1">2.7.11.1</ecNumber>
    </recommendedName>
</protein>
<dbReference type="FunFam" id="1.10.510.10:FF:001023">
    <property type="entry name" value="Os07g0541700 protein"/>
    <property type="match status" value="1"/>
</dbReference>
<dbReference type="InterPro" id="IPR051343">
    <property type="entry name" value="G-type_lectin_kinases/EP1-like"/>
</dbReference>
<dbReference type="GO" id="GO:0030246">
    <property type="term" value="F:carbohydrate binding"/>
    <property type="evidence" value="ECO:0007669"/>
    <property type="project" value="UniProtKB-KW"/>
</dbReference>
<dbReference type="Gene3D" id="3.30.200.20">
    <property type="entry name" value="Phosphorylase Kinase, domain 1"/>
    <property type="match status" value="1"/>
</dbReference>
<dbReference type="Proteomes" id="UP000275267">
    <property type="component" value="Unassembled WGS sequence"/>
</dbReference>
<dbReference type="Gene3D" id="1.10.510.10">
    <property type="entry name" value="Transferase(Phosphotransferase) domain 1"/>
    <property type="match status" value="1"/>
</dbReference>
<evidence type="ECO:0000256" key="1">
    <source>
        <dbReference type="ARBA" id="ARBA00012513"/>
    </source>
</evidence>
<comment type="caution">
    <text evidence="15">The sequence shown here is derived from an EMBL/GenBank/DDBJ whole genome shotgun (WGS) entry which is preliminary data.</text>
</comment>
<dbReference type="Pfam" id="PF00069">
    <property type="entry name" value="Pkinase"/>
    <property type="match status" value="1"/>
</dbReference>
<dbReference type="InterPro" id="IPR000719">
    <property type="entry name" value="Prot_kinase_dom"/>
</dbReference>
<keyword evidence="5" id="KW-0430">Lectin</keyword>
<reference evidence="16" key="1">
    <citation type="journal article" date="2019" name="Nat. Commun.">
        <title>The genome of broomcorn millet.</title>
        <authorList>
            <person name="Zou C."/>
            <person name="Miki D."/>
            <person name="Li D."/>
            <person name="Tang Q."/>
            <person name="Xiao L."/>
            <person name="Rajput S."/>
            <person name="Deng P."/>
            <person name="Jia W."/>
            <person name="Huang R."/>
            <person name="Zhang M."/>
            <person name="Sun Y."/>
            <person name="Hu J."/>
            <person name="Fu X."/>
            <person name="Schnable P.S."/>
            <person name="Li F."/>
            <person name="Zhang H."/>
            <person name="Feng B."/>
            <person name="Zhu X."/>
            <person name="Liu R."/>
            <person name="Schnable J.C."/>
            <person name="Zhu J.-K."/>
            <person name="Zhang H."/>
        </authorList>
    </citation>
    <scope>NUCLEOTIDE SEQUENCE [LARGE SCALE GENOMIC DNA]</scope>
</reference>
<organism evidence="15 16">
    <name type="scientific">Panicum miliaceum</name>
    <name type="common">Proso millet</name>
    <name type="synonym">Broomcorn millet</name>
    <dbReference type="NCBI Taxonomy" id="4540"/>
    <lineage>
        <taxon>Eukaryota</taxon>
        <taxon>Viridiplantae</taxon>
        <taxon>Streptophyta</taxon>
        <taxon>Embryophyta</taxon>
        <taxon>Tracheophyta</taxon>
        <taxon>Spermatophyta</taxon>
        <taxon>Magnoliopsida</taxon>
        <taxon>Liliopsida</taxon>
        <taxon>Poales</taxon>
        <taxon>Poaceae</taxon>
        <taxon>PACMAD clade</taxon>
        <taxon>Panicoideae</taxon>
        <taxon>Panicodae</taxon>
        <taxon>Paniceae</taxon>
        <taxon>Panicinae</taxon>
        <taxon>Panicum</taxon>
        <taxon>Panicum sect. Panicum</taxon>
    </lineage>
</organism>
<evidence type="ECO:0000256" key="7">
    <source>
        <dbReference type="ARBA" id="ARBA00022777"/>
    </source>
</evidence>
<feature type="domain" description="Protein kinase" evidence="14">
    <location>
        <begin position="211"/>
        <end position="434"/>
    </location>
</feature>
<dbReference type="STRING" id="4540.A0A3L6Q0Z3"/>
<evidence type="ECO:0000256" key="11">
    <source>
        <dbReference type="PROSITE-ProRule" id="PRU10141"/>
    </source>
</evidence>
<dbReference type="InterPro" id="IPR011009">
    <property type="entry name" value="Kinase-like_dom_sf"/>
</dbReference>
<evidence type="ECO:0000256" key="10">
    <source>
        <dbReference type="ARBA" id="ARBA00048679"/>
    </source>
</evidence>
<dbReference type="AlphaFoldDB" id="A0A3L6Q0Z3"/>
<sequence length="434" mass="49633">MRLTADTSGTNWTQNQMYMTVVSYGLYAYLESTPPAQLYFSRWAAEKKVTFTNGSLGSIVLPAARYIQFLRFESDGHLRLYEWSENIREEWTMVSDVMKMFLDDCCFPTACGEYGINPETVQYNSSAYIKVQLSSSPTNKKVGLSKKTNKKVILGATFAGIATVVLATIAVTLYYVQRRRWNQDIDGDFNFDQLPGMPMRFSYEKLRLCTEDFGKTLGEGGFGSVFQGKLDGETVAVKRLESAMQGKKEFLAEVETIGRIEFINLVRLIGFCAEKSHRLLVYEYMPRGSLDRWIYCRHNNAPLDWATRYRIILDSAKGLCYLHEECRRKIAHLDIKPQNILLDENFNAKLADFGLSKLIDRDQSRVITVMRGTPGYLAPEWLTSRIAEKVDIYSFGIFIMEIISGSTCIDYSQPVERIQLIYLLRETAKTTCKI</sequence>
<dbReference type="InterPro" id="IPR008271">
    <property type="entry name" value="Ser/Thr_kinase_AS"/>
</dbReference>
<dbReference type="EMBL" id="PQIB02000015">
    <property type="protein sequence ID" value="RLM66701.1"/>
    <property type="molecule type" value="Genomic_DNA"/>
</dbReference>
<comment type="catalytic activity">
    <reaction evidence="10">
        <text>L-seryl-[protein] + ATP = O-phospho-L-seryl-[protein] + ADP + H(+)</text>
        <dbReference type="Rhea" id="RHEA:17989"/>
        <dbReference type="Rhea" id="RHEA-COMP:9863"/>
        <dbReference type="Rhea" id="RHEA-COMP:11604"/>
        <dbReference type="ChEBI" id="CHEBI:15378"/>
        <dbReference type="ChEBI" id="CHEBI:29999"/>
        <dbReference type="ChEBI" id="CHEBI:30616"/>
        <dbReference type="ChEBI" id="CHEBI:83421"/>
        <dbReference type="ChEBI" id="CHEBI:456216"/>
        <dbReference type="EC" id="2.7.11.1"/>
    </reaction>
</comment>
<dbReference type="SUPFAM" id="SSF56112">
    <property type="entry name" value="Protein kinase-like (PK-like)"/>
    <property type="match status" value="1"/>
</dbReference>
<accession>A0A3L6Q0Z3</accession>
<evidence type="ECO:0000256" key="8">
    <source>
        <dbReference type="ARBA" id="ARBA00022840"/>
    </source>
</evidence>
<dbReference type="PROSITE" id="PS00107">
    <property type="entry name" value="PROTEIN_KINASE_ATP"/>
    <property type="match status" value="1"/>
</dbReference>
<evidence type="ECO:0000313" key="15">
    <source>
        <dbReference type="EMBL" id="RLM66701.1"/>
    </source>
</evidence>
<keyword evidence="4" id="KW-0732">Signal</keyword>
<keyword evidence="6 11" id="KW-0547">Nucleotide-binding</keyword>
<dbReference type="SMART" id="SM00220">
    <property type="entry name" value="S_TKc"/>
    <property type="match status" value="1"/>
</dbReference>
<keyword evidence="2 12" id="KW-0723">Serine/threonine-protein kinase</keyword>
<evidence type="ECO:0000259" key="14">
    <source>
        <dbReference type="PROSITE" id="PS50011"/>
    </source>
</evidence>
<proteinExistence type="inferred from homology"/>
<keyword evidence="13" id="KW-0812">Transmembrane</keyword>
<evidence type="ECO:0000256" key="13">
    <source>
        <dbReference type="SAM" id="Phobius"/>
    </source>
</evidence>
<evidence type="ECO:0000313" key="16">
    <source>
        <dbReference type="Proteomes" id="UP000275267"/>
    </source>
</evidence>
<evidence type="ECO:0000256" key="2">
    <source>
        <dbReference type="ARBA" id="ARBA00022527"/>
    </source>
</evidence>
<dbReference type="PROSITE" id="PS00108">
    <property type="entry name" value="PROTEIN_KINASE_ST"/>
    <property type="match status" value="1"/>
</dbReference>
<dbReference type="GO" id="GO:0005524">
    <property type="term" value="F:ATP binding"/>
    <property type="evidence" value="ECO:0007669"/>
    <property type="project" value="UniProtKB-UniRule"/>
</dbReference>